<dbReference type="RefSeq" id="WP_012523274.1">
    <property type="nucleotide sequence ID" value="NC_011144.1"/>
</dbReference>
<keyword evidence="1" id="KW-0812">Transmembrane</keyword>
<feature type="transmembrane region" description="Helical" evidence="1">
    <location>
        <begin position="110"/>
        <end position="132"/>
    </location>
</feature>
<feature type="transmembrane region" description="Helical" evidence="1">
    <location>
        <begin position="6"/>
        <end position="25"/>
    </location>
</feature>
<dbReference type="EMBL" id="CP000747">
    <property type="protein sequence ID" value="ACG79136.1"/>
    <property type="molecule type" value="Genomic_DNA"/>
</dbReference>
<feature type="transmembrane region" description="Helical" evidence="1">
    <location>
        <begin position="171"/>
        <end position="191"/>
    </location>
</feature>
<keyword evidence="1" id="KW-0472">Membrane</keyword>
<name>B4RHU5_PHEZH</name>
<gene>
    <name evidence="2" type="ordered locus">PHZ_c2727</name>
</gene>
<evidence type="ECO:0000256" key="1">
    <source>
        <dbReference type="SAM" id="Phobius"/>
    </source>
</evidence>
<sequence length="194" mass="18973">MGGWAIPLLGTGAALAGLLLLRRAWREGPVASGPGRYAVAGGWALVGAGLALFAAAGRPVWGLSVAALVVMGLVLPIVLAPVFAPGWAPRPPRIETREPPGRPAGFAARTAARAAGSLLAAPALGLAAALAWRAAGPGGPADKLLGAAFAAPLALAAALVAILAARRPWRVSAIVAAAALACAGVAFAVRLTGA</sequence>
<organism evidence="2 3">
    <name type="scientific">Phenylobacterium zucineum (strain HLK1)</name>
    <dbReference type="NCBI Taxonomy" id="450851"/>
    <lineage>
        <taxon>Bacteria</taxon>
        <taxon>Pseudomonadati</taxon>
        <taxon>Pseudomonadota</taxon>
        <taxon>Alphaproteobacteria</taxon>
        <taxon>Caulobacterales</taxon>
        <taxon>Caulobacteraceae</taxon>
        <taxon>Phenylobacterium</taxon>
    </lineage>
</organism>
<evidence type="ECO:0000313" key="3">
    <source>
        <dbReference type="Proteomes" id="UP000001868"/>
    </source>
</evidence>
<protein>
    <submittedName>
        <fullName evidence="2">Uncharacterized protein</fullName>
    </submittedName>
</protein>
<proteinExistence type="predicted"/>
<feature type="transmembrane region" description="Helical" evidence="1">
    <location>
        <begin position="37"/>
        <end position="57"/>
    </location>
</feature>
<dbReference type="KEGG" id="pzu:PHZ_c2727"/>
<dbReference type="HOGENOM" id="CLU_1401326_0_0_5"/>
<feature type="transmembrane region" description="Helical" evidence="1">
    <location>
        <begin position="63"/>
        <end position="89"/>
    </location>
</feature>
<dbReference type="Proteomes" id="UP000001868">
    <property type="component" value="Chromosome"/>
</dbReference>
<feature type="transmembrane region" description="Helical" evidence="1">
    <location>
        <begin position="144"/>
        <end position="164"/>
    </location>
</feature>
<reference evidence="2 3" key="1">
    <citation type="journal article" date="2008" name="BMC Genomics">
        <title>Complete genome of Phenylobacterium zucineum - a novel facultative intracellular bacterium isolated from human erythroleukemia cell line K562.</title>
        <authorList>
            <person name="Luo Y."/>
            <person name="Xu X."/>
            <person name="Ding Z."/>
            <person name="Liu Z."/>
            <person name="Zhang B."/>
            <person name="Yan Z."/>
            <person name="Sun J."/>
            <person name="Hu S."/>
            <person name="Hu X."/>
        </authorList>
    </citation>
    <scope>NUCLEOTIDE SEQUENCE [LARGE SCALE GENOMIC DNA]</scope>
    <source>
        <strain evidence="2 3">HLK1</strain>
    </source>
</reference>
<evidence type="ECO:0000313" key="2">
    <source>
        <dbReference type="EMBL" id="ACG79136.1"/>
    </source>
</evidence>
<keyword evidence="3" id="KW-1185">Reference proteome</keyword>
<accession>B4RHU5</accession>
<keyword evidence="1" id="KW-1133">Transmembrane helix</keyword>
<dbReference type="AlphaFoldDB" id="B4RHU5"/>